<dbReference type="AlphaFoldDB" id="A0A1V0UYU0"/>
<feature type="chain" id="PRO_5012075584" evidence="1">
    <location>
        <begin position="29"/>
        <end position="155"/>
    </location>
</feature>
<accession>A0A1V0UYU0</accession>
<proteinExistence type="predicted"/>
<feature type="signal peptide" evidence="1">
    <location>
        <begin position="1"/>
        <end position="28"/>
    </location>
</feature>
<gene>
    <name evidence="2" type="ORF">B7C51_23785</name>
</gene>
<dbReference type="EMBL" id="CP020557">
    <property type="protein sequence ID" value="ARF70218.1"/>
    <property type="molecule type" value="Genomic_DNA"/>
</dbReference>
<evidence type="ECO:0000313" key="2">
    <source>
        <dbReference type="EMBL" id="ARF70218.1"/>
    </source>
</evidence>
<name>A0A1V0UYU0_9BACL</name>
<sequence>MKKFLKHAILASVCAAGIAGLGAQDAKAANIHDTYYCLGFDVPGFTDSSFVRPAREKTDISSVYVKGHKADNARVWYATTYVNPKKFSADDPKTYVSAVLPGKKGLKIRPDGSGNFLLNNAYERFGNSQVTIRGFKDEIYSTYNVWFWWSPDSVR</sequence>
<dbReference type="RefSeq" id="WP_083041425.1">
    <property type="nucleotide sequence ID" value="NZ_CP020557.1"/>
</dbReference>
<dbReference type="Proteomes" id="UP000192727">
    <property type="component" value="Chromosome"/>
</dbReference>
<keyword evidence="1" id="KW-0732">Signal</keyword>
<protein>
    <submittedName>
        <fullName evidence="2">Uncharacterized protein</fullName>
    </submittedName>
</protein>
<evidence type="ECO:0000313" key="3">
    <source>
        <dbReference type="Proteomes" id="UP000192727"/>
    </source>
</evidence>
<reference evidence="2 3" key="1">
    <citation type="submission" date="2017-03" db="EMBL/GenBank/DDBJ databases">
        <title>Paenibacillus larvae genome sequencing.</title>
        <authorList>
            <person name="Dingman D.W."/>
        </authorList>
    </citation>
    <scope>NUCLEOTIDE SEQUENCE [LARGE SCALE GENOMIC DNA]</scope>
    <source>
        <strain evidence="2 3">SAG 10367</strain>
    </source>
</reference>
<organism evidence="2 3">
    <name type="scientific">Paenibacillus larvae subsp. pulvifaciens</name>
    <dbReference type="NCBI Taxonomy" id="1477"/>
    <lineage>
        <taxon>Bacteria</taxon>
        <taxon>Bacillati</taxon>
        <taxon>Bacillota</taxon>
        <taxon>Bacilli</taxon>
        <taxon>Bacillales</taxon>
        <taxon>Paenibacillaceae</taxon>
        <taxon>Paenibacillus</taxon>
    </lineage>
</organism>
<evidence type="ECO:0000256" key="1">
    <source>
        <dbReference type="SAM" id="SignalP"/>
    </source>
</evidence>